<feature type="domain" description="Helicase ATP-binding" evidence="16">
    <location>
        <begin position="268"/>
        <end position="430"/>
    </location>
</feature>
<dbReference type="InterPro" id="IPR027417">
    <property type="entry name" value="P-loop_NTPase"/>
</dbReference>
<evidence type="ECO:0000256" key="2">
    <source>
        <dbReference type="ARBA" id="ARBA00017846"/>
    </source>
</evidence>
<keyword evidence="9 15" id="KW-0233">DNA recombination</keyword>
<dbReference type="PROSITE" id="PS51194">
    <property type="entry name" value="HELICASE_CTER"/>
    <property type="match status" value="1"/>
</dbReference>
<dbReference type="GO" id="GO:0004386">
    <property type="term" value="F:helicase activity"/>
    <property type="evidence" value="ECO:0007669"/>
    <property type="project" value="UniProtKB-KW"/>
</dbReference>
<keyword evidence="11" id="KW-0413">Isomerase</keyword>
<evidence type="ECO:0000256" key="1">
    <source>
        <dbReference type="ARBA" id="ARBA00007504"/>
    </source>
</evidence>
<dbReference type="Proteomes" id="UP001501410">
    <property type="component" value="Unassembled WGS sequence"/>
</dbReference>
<keyword evidence="8" id="KW-0238">DNA-binding</keyword>
<evidence type="ECO:0000256" key="5">
    <source>
        <dbReference type="ARBA" id="ARBA00022801"/>
    </source>
</evidence>
<keyword evidence="10 15" id="KW-0234">DNA repair</keyword>
<evidence type="ECO:0000256" key="4">
    <source>
        <dbReference type="ARBA" id="ARBA00022763"/>
    </source>
</evidence>
<dbReference type="InterPro" id="IPR033454">
    <property type="entry name" value="RecG_wedge"/>
</dbReference>
<dbReference type="SUPFAM" id="SSF52540">
    <property type="entry name" value="P-loop containing nucleoside triphosphate hydrolases"/>
    <property type="match status" value="2"/>
</dbReference>
<dbReference type="InterPro" id="IPR001650">
    <property type="entry name" value="Helicase_C-like"/>
</dbReference>
<dbReference type="Pfam" id="PF00271">
    <property type="entry name" value="Helicase_C"/>
    <property type="match status" value="1"/>
</dbReference>
<evidence type="ECO:0000256" key="13">
    <source>
        <dbReference type="ARBA" id="ARBA00034808"/>
    </source>
</evidence>
<keyword evidence="4 15" id="KW-0227">DNA damage</keyword>
<evidence type="ECO:0000259" key="16">
    <source>
        <dbReference type="PROSITE" id="PS51192"/>
    </source>
</evidence>
<gene>
    <name evidence="18" type="primary">recG</name>
    <name evidence="18" type="ORF">GCM10023092_17020</name>
</gene>
<evidence type="ECO:0000259" key="17">
    <source>
        <dbReference type="PROSITE" id="PS51194"/>
    </source>
</evidence>
<evidence type="ECO:0000256" key="14">
    <source>
        <dbReference type="ARBA" id="ARBA00048988"/>
    </source>
</evidence>
<evidence type="ECO:0000256" key="8">
    <source>
        <dbReference type="ARBA" id="ARBA00023125"/>
    </source>
</evidence>
<dbReference type="Pfam" id="PF19833">
    <property type="entry name" value="RecG_dom3_C"/>
    <property type="match status" value="1"/>
</dbReference>
<comment type="catalytic activity">
    <reaction evidence="14 15">
        <text>ATP + H2O = ADP + phosphate + H(+)</text>
        <dbReference type="Rhea" id="RHEA:13065"/>
        <dbReference type="ChEBI" id="CHEBI:15377"/>
        <dbReference type="ChEBI" id="CHEBI:15378"/>
        <dbReference type="ChEBI" id="CHEBI:30616"/>
        <dbReference type="ChEBI" id="CHEBI:43474"/>
        <dbReference type="ChEBI" id="CHEBI:456216"/>
        <dbReference type="EC" id="5.6.2.4"/>
    </reaction>
</comment>
<dbReference type="CDD" id="cd04488">
    <property type="entry name" value="RecG_wedge_OBF"/>
    <property type="match status" value="1"/>
</dbReference>
<comment type="similarity">
    <text evidence="1 15">Belongs to the helicase family. RecG subfamily.</text>
</comment>
<evidence type="ECO:0000256" key="3">
    <source>
        <dbReference type="ARBA" id="ARBA00022741"/>
    </source>
</evidence>
<dbReference type="NCBIfam" id="NF008165">
    <property type="entry name" value="PRK10917.1-3"/>
    <property type="match status" value="1"/>
</dbReference>
<organism evidence="18 19">
    <name type="scientific">Rurimicrobium arvi</name>
    <dbReference type="NCBI Taxonomy" id="2049916"/>
    <lineage>
        <taxon>Bacteria</taxon>
        <taxon>Pseudomonadati</taxon>
        <taxon>Bacteroidota</taxon>
        <taxon>Chitinophagia</taxon>
        <taxon>Chitinophagales</taxon>
        <taxon>Chitinophagaceae</taxon>
        <taxon>Rurimicrobium</taxon>
    </lineage>
</organism>
<proteinExistence type="inferred from homology"/>
<comment type="catalytic activity">
    <reaction evidence="12 15">
        <text>Couples ATP hydrolysis with the unwinding of duplex DNA by translocating in the 3'-5' direction.</text>
        <dbReference type="EC" id="5.6.2.4"/>
    </reaction>
</comment>
<dbReference type="Pfam" id="PF17191">
    <property type="entry name" value="RecG_wedge"/>
    <property type="match status" value="1"/>
</dbReference>
<dbReference type="InterPro" id="IPR004609">
    <property type="entry name" value="ATP-dep_DNA_helicase_RecG"/>
</dbReference>
<accession>A0ABP8MTM2</accession>
<protein>
    <recommendedName>
        <fullName evidence="2 15">ATP-dependent DNA helicase RecG</fullName>
        <ecNumber evidence="13 15">5.6.2.4</ecNumber>
    </recommendedName>
</protein>
<dbReference type="NCBIfam" id="TIGR00643">
    <property type="entry name" value="recG"/>
    <property type="match status" value="1"/>
</dbReference>
<dbReference type="PROSITE" id="PS51192">
    <property type="entry name" value="HELICASE_ATP_BIND_1"/>
    <property type="match status" value="1"/>
</dbReference>
<keyword evidence="7 15" id="KW-0067">ATP-binding</keyword>
<dbReference type="CDD" id="cd17992">
    <property type="entry name" value="DEXHc_RecG"/>
    <property type="match status" value="1"/>
</dbReference>
<evidence type="ECO:0000256" key="6">
    <source>
        <dbReference type="ARBA" id="ARBA00022806"/>
    </source>
</evidence>
<dbReference type="InterPro" id="IPR014001">
    <property type="entry name" value="Helicase_ATP-bd"/>
</dbReference>
<evidence type="ECO:0000313" key="18">
    <source>
        <dbReference type="EMBL" id="GAA4454664.1"/>
    </source>
</evidence>
<evidence type="ECO:0000256" key="10">
    <source>
        <dbReference type="ARBA" id="ARBA00023204"/>
    </source>
</evidence>
<keyword evidence="5 15" id="KW-0378">Hydrolase</keyword>
<evidence type="ECO:0000256" key="7">
    <source>
        <dbReference type="ARBA" id="ARBA00022840"/>
    </source>
</evidence>
<sequence length="683" mass="76824">MGPQRAELLKKELEIVTYEDLLNHFPFRYYDKTRITKVAEIRPDTEYVLLSGKIVNLFEEGQGRKRRLSATFYDETGSISLVWFQNLNWVTKNIEDYGQYVVFGKVTDFNGSYSITHPEVEPPSAAGTAPGMQPVYSSTARLTAMGISNRSFAKLTHALFSKITPQAIPEILPASILQEYQLMPRATAYHQIHFPADELQLQRARFRLKWEELFIMQMQIANLRLQHTVQPGFLFTKVGEYFNRFYNESLPFDLTGAQKRVLREIRTDTTTELQMNRLVQGDVGSGKTVVATMSMLLALDNGFQACLMAPTEILARQHYQSVSELLEPIGIKVAILTGTVKGKDRKAVLNGLADGSIQIVIGTHALIEDSVRFHNLGIAVVDEQHKFGVGQRARLWSKNTRAPHILVMTATPIPRTLAMTLYGDLEVSVIDELPPGRKPIKTIHRPDRYRAQVMGFLKEEIAKGRQVYIVYPLIEESEKIDYESLMAGYEQVKSWFPEHLYKIAMVHGRQDPEERKRNMDRFVKGQAHILVATTVIEVGVNVPNASVMLIESAERFGLSQLHQLRGRVGRGADQSFCILLTGSGISKESAERMQIMASSSDGFVIAEKDLEMRGPGDVYGTRQSGVLKLKVADIVKDVQIMEQCRNAASLIVRNDPKLLLPAHAALREALRAAAGQSHWNKIS</sequence>
<dbReference type="SMART" id="SM00487">
    <property type="entry name" value="DEXDc"/>
    <property type="match status" value="1"/>
</dbReference>
<evidence type="ECO:0000256" key="11">
    <source>
        <dbReference type="ARBA" id="ARBA00023235"/>
    </source>
</evidence>
<dbReference type="Gene3D" id="2.40.50.140">
    <property type="entry name" value="Nucleic acid-binding proteins"/>
    <property type="match status" value="1"/>
</dbReference>
<dbReference type="InterPro" id="IPR011545">
    <property type="entry name" value="DEAD/DEAH_box_helicase_dom"/>
</dbReference>
<dbReference type="EC" id="5.6.2.4" evidence="13 15"/>
<dbReference type="PANTHER" id="PTHR47964">
    <property type="entry name" value="ATP-DEPENDENT DNA HELICASE HOMOLOG RECG, CHLOROPLASTIC"/>
    <property type="match status" value="1"/>
</dbReference>
<dbReference type="Gene3D" id="3.40.50.300">
    <property type="entry name" value="P-loop containing nucleotide triphosphate hydrolases"/>
    <property type="match status" value="2"/>
</dbReference>
<evidence type="ECO:0000256" key="9">
    <source>
        <dbReference type="ARBA" id="ARBA00023172"/>
    </source>
</evidence>
<keyword evidence="19" id="KW-1185">Reference proteome</keyword>
<keyword evidence="6 15" id="KW-0347">Helicase</keyword>
<comment type="function">
    <text evidence="15">Plays a critical role in recombination and DNA repair. Helps process Holliday junction intermediates to mature products by catalyzing branch migration. Has replication fork regression activity, unwinds stalled or blocked replication forks to make a HJ that can be resolved. Has a DNA unwinding activity characteristic of a DNA helicase with 3'-5' polarity.</text>
</comment>
<dbReference type="NCBIfam" id="NF008168">
    <property type="entry name" value="PRK10917.2-2"/>
    <property type="match status" value="1"/>
</dbReference>
<dbReference type="Pfam" id="PF00270">
    <property type="entry name" value="DEAD"/>
    <property type="match status" value="1"/>
</dbReference>
<evidence type="ECO:0000256" key="12">
    <source>
        <dbReference type="ARBA" id="ARBA00034617"/>
    </source>
</evidence>
<feature type="domain" description="Helicase C-terminal" evidence="17">
    <location>
        <begin position="449"/>
        <end position="611"/>
    </location>
</feature>
<keyword evidence="3 15" id="KW-0547">Nucleotide-binding</keyword>
<dbReference type="PANTHER" id="PTHR47964:SF1">
    <property type="entry name" value="ATP-DEPENDENT DNA HELICASE HOMOLOG RECG, CHLOROPLASTIC"/>
    <property type="match status" value="1"/>
</dbReference>
<comment type="caution">
    <text evidence="18">The sequence shown here is derived from an EMBL/GenBank/DDBJ whole genome shotgun (WGS) entry which is preliminary data.</text>
</comment>
<evidence type="ECO:0000313" key="19">
    <source>
        <dbReference type="Proteomes" id="UP001501410"/>
    </source>
</evidence>
<dbReference type="InterPro" id="IPR045562">
    <property type="entry name" value="RecG_dom3_C"/>
</dbReference>
<evidence type="ECO:0000256" key="15">
    <source>
        <dbReference type="RuleBase" id="RU363016"/>
    </source>
</evidence>
<reference evidence="19" key="1">
    <citation type="journal article" date="2019" name="Int. J. Syst. Evol. Microbiol.">
        <title>The Global Catalogue of Microorganisms (GCM) 10K type strain sequencing project: providing services to taxonomists for standard genome sequencing and annotation.</title>
        <authorList>
            <consortium name="The Broad Institute Genomics Platform"/>
            <consortium name="The Broad Institute Genome Sequencing Center for Infectious Disease"/>
            <person name="Wu L."/>
            <person name="Ma J."/>
        </authorList>
    </citation>
    <scope>NUCLEOTIDE SEQUENCE [LARGE SCALE GENOMIC DNA]</scope>
    <source>
        <strain evidence="19">JCM 31921</strain>
    </source>
</reference>
<dbReference type="SMART" id="SM00490">
    <property type="entry name" value="HELICc"/>
    <property type="match status" value="1"/>
</dbReference>
<dbReference type="InterPro" id="IPR012340">
    <property type="entry name" value="NA-bd_OB-fold"/>
</dbReference>
<dbReference type="EMBL" id="BAABEZ010000022">
    <property type="protein sequence ID" value="GAA4454664.1"/>
    <property type="molecule type" value="Genomic_DNA"/>
</dbReference>
<dbReference type="InterPro" id="IPR047112">
    <property type="entry name" value="RecG/Mfd"/>
</dbReference>
<name>A0ABP8MTM2_9BACT</name>
<dbReference type="SUPFAM" id="SSF50249">
    <property type="entry name" value="Nucleic acid-binding proteins"/>
    <property type="match status" value="1"/>
</dbReference>